<dbReference type="Proteomes" id="UP000197138">
    <property type="component" value="Unassembled WGS sequence"/>
</dbReference>
<evidence type="ECO:0000256" key="1">
    <source>
        <dbReference type="ARBA" id="ARBA00004123"/>
    </source>
</evidence>
<dbReference type="PANTHER" id="PTHR12585">
    <property type="entry name" value="SCC1 / RAD21 FAMILY MEMBER"/>
    <property type="match status" value="1"/>
</dbReference>
<reference evidence="10" key="1">
    <citation type="journal article" date="2017" name="Plant J.">
        <title>The pomegranate (Punica granatum L.) genome and the genomics of punicalagin biosynthesis.</title>
        <authorList>
            <person name="Qin G."/>
            <person name="Xu C."/>
            <person name="Ming R."/>
            <person name="Tang H."/>
            <person name="Guyot R."/>
            <person name="Kramer E.M."/>
            <person name="Hu Y."/>
            <person name="Yi X."/>
            <person name="Qi Y."/>
            <person name="Xu X."/>
            <person name="Gao Z."/>
            <person name="Pan H."/>
            <person name="Jian J."/>
            <person name="Tian Y."/>
            <person name="Yue Z."/>
            <person name="Xu Y."/>
        </authorList>
    </citation>
    <scope>NUCLEOTIDE SEQUENCE [LARGE SCALE GENOMIC DNA]</scope>
    <source>
        <strain evidence="10">cv. Dabenzi</strain>
    </source>
</reference>
<dbReference type="GO" id="GO:0007062">
    <property type="term" value="P:sister chromatid cohesion"/>
    <property type="evidence" value="ECO:0007669"/>
    <property type="project" value="InterPro"/>
</dbReference>
<evidence type="ECO:0000313" key="10">
    <source>
        <dbReference type="Proteomes" id="UP000197138"/>
    </source>
</evidence>
<dbReference type="CDD" id="cd21793">
    <property type="entry name" value="Rad21_Rec8_M_AtSYN1-like"/>
    <property type="match status" value="1"/>
</dbReference>
<dbReference type="HAMAP" id="MF_01366">
    <property type="entry name" value="Ribosomal_uL13"/>
    <property type="match status" value="1"/>
</dbReference>
<proteinExistence type="inferred from homology"/>
<dbReference type="InterPro" id="IPR039781">
    <property type="entry name" value="Rad21/Rec8-like"/>
</dbReference>
<dbReference type="InterPro" id="IPR023563">
    <property type="entry name" value="Ribosomal_uL13_CS"/>
</dbReference>
<dbReference type="InterPro" id="IPR006910">
    <property type="entry name" value="Rad21_Rec8_N"/>
</dbReference>
<evidence type="ECO:0000256" key="7">
    <source>
        <dbReference type="SAM" id="MobiDB-lite"/>
    </source>
</evidence>
<dbReference type="GO" id="GO:0008278">
    <property type="term" value="C:cohesin complex"/>
    <property type="evidence" value="ECO:0007669"/>
    <property type="project" value="InterPro"/>
</dbReference>
<protein>
    <recommendedName>
        <fullName evidence="8">Rad21/Rec8-like protein N-terminal domain-containing protein</fullName>
    </recommendedName>
</protein>
<keyword evidence="4" id="KW-0539">Nucleus</keyword>
<dbReference type="GO" id="GO:0005840">
    <property type="term" value="C:ribosome"/>
    <property type="evidence" value="ECO:0007669"/>
    <property type="project" value="UniProtKB-KW"/>
</dbReference>
<dbReference type="Pfam" id="PF04825">
    <property type="entry name" value="Rad21_Rec8_N"/>
    <property type="match status" value="1"/>
</dbReference>
<dbReference type="GO" id="GO:1990414">
    <property type="term" value="P:replication-born double-strand break repair via sister chromatid exchange"/>
    <property type="evidence" value="ECO:0007669"/>
    <property type="project" value="TreeGrafter"/>
</dbReference>
<feature type="region of interest" description="Disordered" evidence="7">
    <location>
        <begin position="861"/>
        <end position="920"/>
    </location>
</feature>
<dbReference type="GO" id="GO:0006412">
    <property type="term" value="P:translation"/>
    <property type="evidence" value="ECO:0007669"/>
    <property type="project" value="InterPro"/>
</dbReference>
<evidence type="ECO:0000313" key="9">
    <source>
        <dbReference type="EMBL" id="OWM74014.1"/>
    </source>
</evidence>
<dbReference type="PANTHER" id="PTHR12585:SF73">
    <property type="entry name" value="SISTER CHROMATID COHESION 1 PROTEIN 2"/>
    <property type="match status" value="1"/>
</dbReference>
<dbReference type="Pfam" id="PF00572">
    <property type="entry name" value="Ribosomal_L13"/>
    <property type="match status" value="1"/>
</dbReference>
<comment type="caution">
    <text evidence="9">The sequence shown here is derived from an EMBL/GenBank/DDBJ whole genome shotgun (WGS) entry which is preliminary data.</text>
</comment>
<feature type="compositionally biased region" description="Basic and acidic residues" evidence="7">
    <location>
        <begin position="675"/>
        <end position="701"/>
    </location>
</feature>
<keyword evidence="3 6" id="KW-0689">Ribosomal protein</keyword>
<dbReference type="CDD" id="cd00392">
    <property type="entry name" value="Ribosomal_L13"/>
    <property type="match status" value="1"/>
</dbReference>
<sequence>MFHSHSLSRKGPLGSVWVAAYCHKRLKKAEVTATDISFSVDKILQDEFEIITYRVLGYFLLGVVRIYSKKVEYLFNDCHKVLVQVKGFVVSEKGHSRTVKGLREPISLITRPKRFELDAFDLEVGDDVSGAHHQSPQEEITLKDNAWRHAGMAQCALQKYNWEKEAGCHDTLIIDYTEAEEYAIQVLIVPLAFIDTETEASVEKPQDTLLSQELCVGLLTFEDHQSRPLNEDNQGELEQMRSSEGAHLSEKDKCFSEEEDFDLSNLEFTIERIYEDGKPEIGNASFEVVAPSGGDKCLFSEKEGDLSNLETTIQKLQEDGGFEKGDADSEIVAPLDGENQVAPSGGDKCLVSEKEHDLSNSETTIDKLREAGRFDKGDADFEMAAPLDGETQDAPSGGDKCLVSEKERDLSNLVTTIERLREDGGFEKEDADSEMAAPLNGETGEVIGTETKVDFAPEETYMPSEIVSSDSPEPDVVMTDRPISLRVDSTPAKKPPITAEGGLTPEFMLVPTPALKERRLTKRKRKCLFDDLIVLPNDLVKKSIRDASDLVCKRRKAPCNAFTVWKATRALGFSEPLIPYSSSELQSLLFLKNLKISAPHEDVVVSAPGEDVVVPAAHEDVELPAPNEDVKISAAREDVEVPEKVIVSELPPGDGSSEQAGIAPETPTRQFSSRRPYESPKASKSDEVRPESPLESVALEKESSVYEDQDLSFTLMNEISKGRTRKESARLFYEILKALAGLRRINLEGLRWRVFDAKGQVLGRLASQISTVIQGKDKPTYTPNRDDGDMCVVINAKDICVTGRKLTDKVYTGHLKERTLKDQMAKDPTEVIRKAVLRMLPRNKLRAERDRKLRIFAGGEHPFGDRPVEPYEMPPRQVREMRPRARRALIRAQKKAEQQQQGGNDAKKGKKREQTAEVAA</sequence>
<comment type="subcellular location">
    <subcellularLocation>
        <location evidence="1">Nucleus</location>
    </subcellularLocation>
</comment>
<evidence type="ECO:0000256" key="3">
    <source>
        <dbReference type="ARBA" id="ARBA00022980"/>
    </source>
</evidence>
<keyword evidence="5 6" id="KW-0687">Ribonucleoprotein</keyword>
<accession>A0A218WME7</accession>
<evidence type="ECO:0000256" key="4">
    <source>
        <dbReference type="ARBA" id="ARBA00023242"/>
    </source>
</evidence>
<evidence type="ECO:0000256" key="5">
    <source>
        <dbReference type="ARBA" id="ARBA00023274"/>
    </source>
</evidence>
<dbReference type="GO" id="GO:1990904">
    <property type="term" value="C:ribonucleoprotein complex"/>
    <property type="evidence" value="ECO:0007669"/>
    <property type="project" value="UniProtKB-KW"/>
</dbReference>
<dbReference type="InterPro" id="IPR005823">
    <property type="entry name" value="Ribosomal_uL13_bac-type"/>
</dbReference>
<dbReference type="PROSITE" id="PS00783">
    <property type="entry name" value="RIBOSOMAL_L13"/>
    <property type="match status" value="1"/>
</dbReference>
<dbReference type="Gene3D" id="3.90.1180.10">
    <property type="entry name" value="Ribosomal protein L13"/>
    <property type="match status" value="1"/>
</dbReference>
<feature type="region of interest" description="Disordered" evidence="7">
    <location>
        <begin position="647"/>
        <end position="701"/>
    </location>
</feature>
<dbReference type="EMBL" id="MTKT01003937">
    <property type="protein sequence ID" value="OWM74014.1"/>
    <property type="molecule type" value="Genomic_DNA"/>
</dbReference>
<dbReference type="AlphaFoldDB" id="A0A218WME7"/>
<feature type="domain" description="Rad21/Rec8-like protein N-terminal" evidence="8">
    <location>
        <begin position="1"/>
        <end position="91"/>
    </location>
</feature>
<dbReference type="InterPro" id="IPR005822">
    <property type="entry name" value="Ribosomal_uL13"/>
</dbReference>
<comment type="similarity">
    <text evidence="2 6">Belongs to the universal ribosomal protein uL13 family.</text>
</comment>
<feature type="compositionally biased region" description="Basic residues" evidence="7">
    <location>
        <begin position="884"/>
        <end position="893"/>
    </location>
</feature>
<name>A0A218WME7_PUNGR</name>
<dbReference type="GO" id="GO:0003682">
    <property type="term" value="F:chromatin binding"/>
    <property type="evidence" value="ECO:0007669"/>
    <property type="project" value="TreeGrafter"/>
</dbReference>
<dbReference type="NCBIfam" id="TIGR01066">
    <property type="entry name" value="rplM_bact"/>
    <property type="match status" value="1"/>
</dbReference>
<dbReference type="GO" id="GO:0003735">
    <property type="term" value="F:structural constituent of ribosome"/>
    <property type="evidence" value="ECO:0007669"/>
    <property type="project" value="InterPro"/>
</dbReference>
<evidence type="ECO:0000256" key="2">
    <source>
        <dbReference type="ARBA" id="ARBA00006227"/>
    </source>
</evidence>
<evidence type="ECO:0000259" key="8">
    <source>
        <dbReference type="Pfam" id="PF04825"/>
    </source>
</evidence>
<evidence type="ECO:0000256" key="6">
    <source>
        <dbReference type="RuleBase" id="RU003877"/>
    </source>
</evidence>
<gene>
    <name evidence="9" type="ORF">CDL15_Pgr022285</name>
</gene>
<dbReference type="InterPro" id="IPR036899">
    <property type="entry name" value="Ribosomal_uL13_sf"/>
</dbReference>
<dbReference type="GO" id="GO:0005634">
    <property type="term" value="C:nucleus"/>
    <property type="evidence" value="ECO:0007669"/>
    <property type="project" value="UniProtKB-SubCell"/>
</dbReference>
<dbReference type="SUPFAM" id="SSF52161">
    <property type="entry name" value="Ribosomal protein L13"/>
    <property type="match status" value="1"/>
</dbReference>
<organism evidence="9 10">
    <name type="scientific">Punica granatum</name>
    <name type="common">Pomegranate</name>
    <dbReference type="NCBI Taxonomy" id="22663"/>
    <lineage>
        <taxon>Eukaryota</taxon>
        <taxon>Viridiplantae</taxon>
        <taxon>Streptophyta</taxon>
        <taxon>Embryophyta</taxon>
        <taxon>Tracheophyta</taxon>
        <taxon>Spermatophyta</taxon>
        <taxon>Magnoliopsida</taxon>
        <taxon>eudicotyledons</taxon>
        <taxon>Gunneridae</taxon>
        <taxon>Pentapetalae</taxon>
        <taxon>rosids</taxon>
        <taxon>malvids</taxon>
        <taxon>Myrtales</taxon>
        <taxon>Lythraceae</taxon>
        <taxon>Punica</taxon>
    </lineage>
</organism>